<proteinExistence type="predicted"/>
<dbReference type="EMBL" id="CAJOBC010000135">
    <property type="protein sequence ID" value="CAF3543620.1"/>
    <property type="molecule type" value="Genomic_DNA"/>
</dbReference>
<protein>
    <submittedName>
        <fullName evidence="1">Uncharacterized protein</fullName>
    </submittedName>
</protein>
<evidence type="ECO:0000313" key="3">
    <source>
        <dbReference type="Proteomes" id="UP000663829"/>
    </source>
</evidence>
<dbReference type="Proteomes" id="UP000663829">
    <property type="component" value="Unassembled WGS sequence"/>
</dbReference>
<accession>A0A813Q681</accession>
<dbReference type="EMBL" id="CAJNOQ010000135">
    <property type="protein sequence ID" value="CAF0762559.1"/>
    <property type="molecule type" value="Genomic_DNA"/>
</dbReference>
<comment type="caution">
    <text evidence="1">The sequence shown here is derived from an EMBL/GenBank/DDBJ whole genome shotgun (WGS) entry which is preliminary data.</text>
</comment>
<reference evidence="1" key="1">
    <citation type="submission" date="2021-02" db="EMBL/GenBank/DDBJ databases">
        <authorList>
            <person name="Nowell W R."/>
        </authorList>
    </citation>
    <scope>NUCLEOTIDE SEQUENCE</scope>
</reference>
<dbReference type="AlphaFoldDB" id="A0A813Q681"/>
<gene>
    <name evidence="1" type="ORF">GPM918_LOCUS1471</name>
    <name evidence="2" type="ORF">SRO942_LOCUS1471</name>
</gene>
<sequence length="494" mass="56554">MRALTSHKWTNILVNKDFDDFTKDDRANKQYKQTNQQSMERLSSSDDTLSLSQLMSASNEHDNAIFNDDYLPISDQYFQLPNQIPFVTSGYEELVLLHHNRLQQKENQQRVNYDVNRSIVTTTTILREAIEDFNMDSPDTYKEISNLDKFSFDPYTLYTKAQPLLNFVFPEDAIQHQETNAVISFNRRARKFRCERRKNDETGITIDTSRIISGTQKDKENTCETTQNRIRVLASKTAVLLDRTNADNNYEASPITQSSIVVNKEVFKPLDNTGNSAVNGYLFVYALCHVVEINNEATKYALLSGFMFNYLEVEQRSPSIFLYGNPPDMPATSASACGAILNTTKAEFIESEYQENAVLVVDEAIYASLLKEIEKNPVMYDQMFLLLGDWHFMKNLFGIVGKFISGSAVTGILGVYDVNRTFSAYTLLFITLFILQIEQFIHENKSEETVLRIIISQMNSTLVDTKSSVKVNKKRETIQDEFKQSVNLLDLMNS</sequence>
<organism evidence="1 3">
    <name type="scientific">Didymodactylos carnosus</name>
    <dbReference type="NCBI Taxonomy" id="1234261"/>
    <lineage>
        <taxon>Eukaryota</taxon>
        <taxon>Metazoa</taxon>
        <taxon>Spiralia</taxon>
        <taxon>Gnathifera</taxon>
        <taxon>Rotifera</taxon>
        <taxon>Eurotatoria</taxon>
        <taxon>Bdelloidea</taxon>
        <taxon>Philodinida</taxon>
        <taxon>Philodinidae</taxon>
        <taxon>Didymodactylos</taxon>
    </lineage>
</organism>
<evidence type="ECO:0000313" key="1">
    <source>
        <dbReference type="EMBL" id="CAF0762559.1"/>
    </source>
</evidence>
<keyword evidence="3" id="KW-1185">Reference proteome</keyword>
<name>A0A813Q681_9BILA</name>
<dbReference type="Proteomes" id="UP000681722">
    <property type="component" value="Unassembled WGS sequence"/>
</dbReference>
<dbReference type="OrthoDB" id="5947615at2759"/>
<evidence type="ECO:0000313" key="2">
    <source>
        <dbReference type="EMBL" id="CAF3543620.1"/>
    </source>
</evidence>